<sequence>MSKIVAFTGIILYSVAFTIAVDMLHPAPADAQEGKPLITPAMRARLETIRTRVHTLGDEVITFWKEKGPDPEHGGFYGTLDRTGTPITPTDKGLTQEIRHLWSFSIWYRYREPTPEIKTLCDNLYAFIISHFYDASDGEFYFLVDEDGSPVDTKKDLYAESFAILGLAEYALTFDRKEAAEYALNCFHSVDARFNDEVYHGYDETDEKGPDRAKDTGDIMHLIESFTTLYKVTGDKQVRQRLNEFIDISLNKIIQPEGYCRMFFARDWTPTGSPDILYGHDLQLAWLILQAAEAVDRSTDRALIDRALTTSLYSSDKGFDPELGGYFGMGLPDGIITWASKIWWVQCEAINALWWNYQLTGDTEQLDRLDKTLDWIETSQRDSEYGEWFAGINEDGSTGDENTRGPSYLKSDNKGEIMKSSYHNIRALVFVEKWINDYLN</sequence>
<gene>
    <name evidence="3" type="ORF">S01H1_04984</name>
</gene>
<dbReference type="SUPFAM" id="SSF48208">
    <property type="entry name" value="Six-hairpin glycosidases"/>
    <property type="match status" value="1"/>
</dbReference>
<protein>
    <recommendedName>
        <fullName evidence="4">N-acylglucosamine 2-epimerase</fullName>
    </recommendedName>
</protein>
<reference evidence="3" key="1">
    <citation type="journal article" date="2014" name="Front. Microbiol.">
        <title>High frequency of phylogenetically diverse reductive dehalogenase-homologous genes in deep subseafloor sedimentary metagenomes.</title>
        <authorList>
            <person name="Kawai M."/>
            <person name="Futagami T."/>
            <person name="Toyoda A."/>
            <person name="Takaki Y."/>
            <person name="Nishi S."/>
            <person name="Hori S."/>
            <person name="Arai W."/>
            <person name="Tsubouchi T."/>
            <person name="Morono Y."/>
            <person name="Uchiyama I."/>
            <person name="Ito T."/>
            <person name="Fujiyama A."/>
            <person name="Inagaki F."/>
            <person name="Takami H."/>
        </authorList>
    </citation>
    <scope>NUCLEOTIDE SEQUENCE</scope>
    <source>
        <strain evidence="3">Expedition CK06-06</strain>
    </source>
</reference>
<dbReference type="AlphaFoldDB" id="X0RM84"/>
<organism evidence="3">
    <name type="scientific">marine sediment metagenome</name>
    <dbReference type="NCBI Taxonomy" id="412755"/>
    <lineage>
        <taxon>unclassified sequences</taxon>
        <taxon>metagenomes</taxon>
        <taxon>ecological metagenomes</taxon>
    </lineage>
</organism>
<comment type="caution">
    <text evidence="3">The sequence shown here is derived from an EMBL/GenBank/DDBJ whole genome shotgun (WGS) entry which is preliminary data.</text>
</comment>
<dbReference type="PANTHER" id="PTHR15108">
    <property type="entry name" value="N-ACYLGLUCOSAMINE-2-EPIMERASE"/>
    <property type="match status" value="1"/>
</dbReference>
<dbReference type="GO" id="GO:0005975">
    <property type="term" value="P:carbohydrate metabolic process"/>
    <property type="evidence" value="ECO:0007669"/>
    <property type="project" value="InterPro"/>
</dbReference>
<dbReference type="InterPro" id="IPR008928">
    <property type="entry name" value="6-hairpin_glycosidase_sf"/>
</dbReference>
<dbReference type="InterPro" id="IPR012341">
    <property type="entry name" value="6hp_glycosidase-like_sf"/>
</dbReference>
<evidence type="ECO:0000256" key="2">
    <source>
        <dbReference type="ARBA" id="ARBA00023235"/>
    </source>
</evidence>
<evidence type="ECO:0000313" key="3">
    <source>
        <dbReference type="EMBL" id="GAF69929.1"/>
    </source>
</evidence>
<dbReference type="Pfam" id="PF07221">
    <property type="entry name" value="GlcNAc_2-epim"/>
    <property type="match status" value="1"/>
</dbReference>
<keyword evidence="2" id="KW-0413">Isomerase</keyword>
<proteinExistence type="inferred from homology"/>
<name>X0RM84_9ZZZZ</name>
<evidence type="ECO:0000256" key="1">
    <source>
        <dbReference type="ARBA" id="ARBA00008558"/>
    </source>
</evidence>
<dbReference type="Gene3D" id="1.50.10.10">
    <property type="match status" value="1"/>
</dbReference>
<dbReference type="InterPro" id="IPR010819">
    <property type="entry name" value="AGE/CE"/>
</dbReference>
<dbReference type="GO" id="GO:0016853">
    <property type="term" value="F:isomerase activity"/>
    <property type="evidence" value="ECO:0007669"/>
    <property type="project" value="UniProtKB-KW"/>
</dbReference>
<comment type="similarity">
    <text evidence="1">Belongs to the N-acylglucosamine 2-epimerase family.</text>
</comment>
<accession>X0RM84</accession>
<dbReference type="EMBL" id="BARS01002603">
    <property type="protein sequence ID" value="GAF69929.1"/>
    <property type="molecule type" value="Genomic_DNA"/>
</dbReference>
<evidence type="ECO:0008006" key="4">
    <source>
        <dbReference type="Google" id="ProtNLM"/>
    </source>
</evidence>